<organism evidence="3 4">
    <name type="scientific">Kingdonia uniflora</name>
    <dbReference type="NCBI Taxonomy" id="39325"/>
    <lineage>
        <taxon>Eukaryota</taxon>
        <taxon>Viridiplantae</taxon>
        <taxon>Streptophyta</taxon>
        <taxon>Embryophyta</taxon>
        <taxon>Tracheophyta</taxon>
        <taxon>Spermatophyta</taxon>
        <taxon>Magnoliopsida</taxon>
        <taxon>Ranunculales</taxon>
        <taxon>Circaeasteraceae</taxon>
        <taxon>Kingdonia</taxon>
    </lineage>
</organism>
<keyword evidence="1" id="KW-0862">Zinc</keyword>
<dbReference type="OrthoDB" id="273556at2759"/>
<dbReference type="EMBL" id="JACGCM010002811">
    <property type="protein sequence ID" value="KAF6135219.1"/>
    <property type="molecule type" value="Genomic_DNA"/>
</dbReference>
<dbReference type="GO" id="GO:0016567">
    <property type="term" value="P:protein ubiquitination"/>
    <property type="evidence" value="ECO:0007669"/>
    <property type="project" value="TreeGrafter"/>
</dbReference>
<dbReference type="GO" id="GO:0007265">
    <property type="term" value="P:Ras protein signal transduction"/>
    <property type="evidence" value="ECO:0007669"/>
    <property type="project" value="TreeGrafter"/>
</dbReference>
<dbReference type="InterPro" id="IPR001607">
    <property type="entry name" value="Znf_UBP"/>
</dbReference>
<dbReference type="GO" id="GO:0061630">
    <property type="term" value="F:ubiquitin protein ligase activity"/>
    <property type="evidence" value="ECO:0007669"/>
    <property type="project" value="TreeGrafter"/>
</dbReference>
<dbReference type="GO" id="GO:0005737">
    <property type="term" value="C:cytoplasm"/>
    <property type="evidence" value="ECO:0007669"/>
    <property type="project" value="TreeGrafter"/>
</dbReference>
<gene>
    <name evidence="3" type="ORF">GIB67_035290</name>
</gene>
<dbReference type="PROSITE" id="PS50271">
    <property type="entry name" value="ZF_UBP"/>
    <property type="match status" value="1"/>
</dbReference>
<keyword evidence="1" id="KW-0479">Metal-binding</keyword>
<evidence type="ECO:0000313" key="3">
    <source>
        <dbReference type="EMBL" id="KAF6135219.1"/>
    </source>
</evidence>
<sequence>METQCVWDYAGDNYMHTLIQSKTDGKLVELNFHCIYTDGNYGSCECCGDAILNEYNELLTSQPDKQRMSTKRKLKKEISEVVQKAVNVKVQKWQAKLNKSVKEKKFIDDIYENLMKNEEIWKSKILEVGEREKKVLRLKDEKIYKLETQ</sequence>
<accession>A0A7J7KXW7</accession>
<dbReference type="AlphaFoldDB" id="A0A7J7KXW7"/>
<feature type="non-terminal residue" evidence="3">
    <location>
        <position position="1"/>
    </location>
</feature>
<protein>
    <recommendedName>
        <fullName evidence="2">UBP-type domain-containing protein</fullName>
    </recommendedName>
</protein>
<feature type="domain" description="UBP-type" evidence="2">
    <location>
        <begin position="1"/>
        <end position="34"/>
    </location>
</feature>
<evidence type="ECO:0000256" key="1">
    <source>
        <dbReference type="PROSITE-ProRule" id="PRU00502"/>
    </source>
</evidence>
<comment type="caution">
    <text evidence="3">The sequence shown here is derived from an EMBL/GenBank/DDBJ whole genome shotgun (WGS) entry which is preliminary data.</text>
</comment>
<evidence type="ECO:0000259" key="2">
    <source>
        <dbReference type="PROSITE" id="PS50271"/>
    </source>
</evidence>
<proteinExistence type="predicted"/>
<keyword evidence="1" id="KW-0863">Zinc-finger</keyword>
<name>A0A7J7KXW7_9MAGN</name>
<dbReference type="PANTHER" id="PTHR24007:SF7">
    <property type="entry name" value="BRCA1-ASSOCIATED PROTEIN"/>
    <property type="match status" value="1"/>
</dbReference>
<dbReference type="PANTHER" id="PTHR24007">
    <property type="entry name" value="BRCA1-ASSOCIATED PROTEIN"/>
    <property type="match status" value="1"/>
</dbReference>
<keyword evidence="4" id="KW-1185">Reference proteome</keyword>
<dbReference type="Proteomes" id="UP000541444">
    <property type="component" value="Unassembled WGS sequence"/>
</dbReference>
<dbReference type="GO" id="GO:0008270">
    <property type="term" value="F:zinc ion binding"/>
    <property type="evidence" value="ECO:0007669"/>
    <property type="project" value="UniProtKB-KW"/>
</dbReference>
<reference evidence="3 4" key="1">
    <citation type="journal article" date="2020" name="IScience">
        <title>Genome Sequencing of the Endangered Kingdonia uniflora (Circaeasteraceae, Ranunculales) Reveals Potential Mechanisms of Evolutionary Specialization.</title>
        <authorList>
            <person name="Sun Y."/>
            <person name="Deng T."/>
            <person name="Zhang A."/>
            <person name="Moore M.J."/>
            <person name="Landis J.B."/>
            <person name="Lin N."/>
            <person name="Zhang H."/>
            <person name="Zhang X."/>
            <person name="Huang J."/>
            <person name="Zhang X."/>
            <person name="Sun H."/>
            <person name="Wang H."/>
        </authorList>
    </citation>
    <scope>NUCLEOTIDE SEQUENCE [LARGE SCALE GENOMIC DNA]</scope>
    <source>
        <strain evidence="3">TB1705</strain>
        <tissue evidence="3">Leaf</tissue>
    </source>
</reference>
<evidence type="ECO:0000313" key="4">
    <source>
        <dbReference type="Proteomes" id="UP000541444"/>
    </source>
</evidence>